<reference evidence="2 3" key="1">
    <citation type="submission" date="2019-03" db="EMBL/GenBank/DDBJ databases">
        <title>Genomic Encyclopedia of Type Strains, Phase IV (KMG-IV): sequencing the most valuable type-strain genomes for metagenomic binning, comparative biology and taxonomic classification.</title>
        <authorList>
            <person name="Goeker M."/>
        </authorList>
    </citation>
    <scope>NUCLEOTIDE SEQUENCE [LARGE SCALE GENOMIC DNA]</scope>
    <source>
        <strain evidence="2 3">DSM 29487</strain>
    </source>
</reference>
<dbReference type="AlphaFoldDB" id="A0A4R3Z7D6"/>
<dbReference type="EMBL" id="SMCQ01000002">
    <property type="protein sequence ID" value="TCW02153.1"/>
    <property type="molecule type" value="Genomic_DNA"/>
</dbReference>
<name>A0A4R3Z7D6_9FIRM</name>
<feature type="coiled-coil region" evidence="1">
    <location>
        <begin position="92"/>
        <end position="119"/>
    </location>
</feature>
<dbReference type="GeneID" id="98914361"/>
<organism evidence="2 3">
    <name type="scientific">Longibaculum muris</name>
    <dbReference type="NCBI Taxonomy" id="1796628"/>
    <lineage>
        <taxon>Bacteria</taxon>
        <taxon>Bacillati</taxon>
        <taxon>Bacillota</taxon>
        <taxon>Erysipelotrichia</taxon>
        <taxon>Erysipelotrichales</taxon>
        <taxon>Coprobacillaceae</taxon>
        <taxon>Longibaculum</taxon>
    </lineage>
</organism>
<comment type="caution">
    <text evidence="2">The sequence shown here is derived from an EMBL/GenBank/DDBJ whole genome shotgun (WGS) entry which is preliminary data.</text>
</comment>
<accession>A0A4R3Z7D6</accession>
<evidence type="ECO:0000313" key="2">
    <source>
        <dbReference type="EMBL" id="TCW02153.1"/>
    </source>
</evidence>
<protein>
    <submittedName>
        <fullName evidence="2">Uncharacterized protein</fullName>
    </submittedName>
</protein>
<keyword evidence="3" id="KW-1185">Reference proteome</keyword>
<dbReference type="RefSeq" id="WP_066446341.1">
    <property type="nucleotide sequence ID" value="NZ_JANKBF010000003.1"/>
</dbReference>
<gene>
    <name evidence="2" type="ORF">EDD60_102118</name>
</gene>
<evidence type="ECO:0000256" key="1">
    <source>
        <dbReference type="SAM" id="Coils"/>
    </source>
</evidence>
<proteinExistence type="predicted"/>
<dbReference type="Proteomes" id="UP000295515">
    <property type="component" value="Unassembled WGS sequence"/>
</dbReference>
<sequence>MKKKITKEEYYLQNEEKVNQLLDIFELENLTFDEKIALLLPLIDSTIDNFFTPPLLKMPNEISSRVELHYHSRILLVLLKYILESNSKLDYLKNIDKQNKELISQNEQIIEQNNKTVEQHQQIIDLLKEIKDK</sequence>
<keyword evidence="1" id="KW-0175">Coiled coil</keyword>
<evidence type="ECO:0000313" key="3">
    <source>
        <dbReference type="Proteomes" id="UP000295515"/>
    </source>
</evidence>